<evidence type="ECO:0000256" key="5">
    <source>
        <dbReference type="ARBA" id="ARBA00022840"/>
    </source>
</evidence>
<sequence length="316" mass="36872">MNLSKNSSKISQNSSILSKHNKSYKLIEENIKYEINKRRGKPPLWKIDDFQIGFQLGEGKFGEIFLARIKAMKYLLALKIIYKSRLVNEGNLKQFTTELKILTKLKHQNLLKLYTYFYDATGIYLIMEYAENGDVYGLINKQVNRRLSEGTVARYIYQVCDGIQYCHKLGIIHSNLKPENLLLDFNGNIKITGFDQAVFSYSKDILITSNFVSLEYLAPEIIMKQCYDFLVDNWNIGILCYELLTGYTPFQEIYEKNLLKKMVKSDIFYPAVISANARNLIKKLLKFKANDRLELNGVMKHRWIIRFVGNKKCFVK</sequence>
<name>A0AAW1CRP5_9HEMI</name>
<evidence type="ECO:0000256" key="8">
    <source>
        <dbReference type="PIRSR" id="PIRSR630616-2"/>
    </source>
</evidence>
<evidence type="ECO:0000313" key="12">
    <source>
        <dbReference type="EMBL" id="KAK9498924.1"/>
    </source>
</evidence>
<dbReference type="Gene3D" id="1.10.510.10">
    <property type="entry name" value="Transferase(Phosphotransferase) domain 1"/>
    <property type="match status" value="1"/>
</dbReference>
<evidence type="ECO:0000259" key="11">
    <source>
        <dbReference type="PROSITE" id="PS50011"/>
    </source>
</evidence>
<keyword evidence="3 8" id="KW-0547">Nucleotide-binding</keyword>
<gene>
    <name evidence="12" type="ORF">O3M35_003465</name>
</gene>
<dbReference type="GO" id="GO:0005524">
    <property type="term" value="F:ATP binding"/>
    <property type="evidence" value="ECO:0007669"/>
    <property type="project" value="UniProtKB-UniRule"/>
</dbReference>
<dbReference type="GO" id="GO:0004674">
    <property type="term" value="F:protein serine/threonine kinase activity"/>
    <property type="evidence" value="ECO:0007669"/>
    <property type="project" value="UniProtKB-KW"/>
</dbReference>
<dbReference type="PANTHER" id="PTHR24350">
    <property type="entry name" value="SERINE/THREONINE-PROTEIN KINASE IAL-RELATED"/>
    <property type="match status" value="1"/>
</dbReference>
<evidence type="ECO:0000313" key="13">
    <source>
        <dbReference type="Proteomes" id="UP001461498"/>
    </source>
</evidence>
<feature type="binding site" evidence="8">
    <location>
        <begin position="128"/>
        <end position="130"/>
    </location>
    <ligand>
        <name>ATP</name>
        <dbReference type="ChEBI" id="CHEBI:30616"/>
    </ligand>
</feature>
<dbReference type="PROSITE" id="PS00107">
    <property type="entry name" value="PROTEIN_KINASE_ATP"/>
    <property type="match status" value="1"/>
</dbReference>
<evidence type="ECO:0000256" key="9">
    <source>
        <dbReference type="PIRSR" id="PIRSR630616-3"/>
    </source>
</evidence>
<evidence type="ECO:0000256" key="10">
    <source>
        <dbReference type="PROSITE-ProRule" id="PRU10141"/>
    </source>
</evidence>
<evidence type="ECO:0000256" key="7">
    <source>
        <dbReference type="ARBA" id="ARBA00048679"/>
    </source>
</evidence>
<dbReference type="FunFam" id="1.10.510.10:FF:000571">
    <property type="entry name" value="Maternal embryonic leucine zipper kinase"/>
    <property type="match status" value="1"/>
</dbReference>
<feature type="binding site" evidence="8">
    <location>
        <position position="60"/>
    </location>
    <ligand>
        <name>ATP</name>
        <dbReference type="ChEBI" id="CHEBI:30616"/>
    </ligand>
</feature>
<dbReference type="Pfam" id="PF00069">
    <property type="entry name" value="Pkinase"/>
    <property type="match status" value="1"/>
</dbReference>
<keyword evidence="13" id="KW-1185">Reference proteome</keyword>
<feature type="cross-link" description="Glycyl lysine isopeptide (Lys-Gly) (interchain with G-Cter in SUMO2)" evidence="9">
    <location>
        <position position="177"/>
    </location>
</feature>
<proteinExistence type="predicted"/>
<reference evidence="12 13" key="1">
    <citation type="submission" date="2022-12" db="EMBL/GenBank/DDBJ databases">
        <title>Chromosome-level genome assembly of true bugs.</title>
        <authorList>
            <person name="Ma L."/>
            <person name="Li H."/>
        </authorList>
    </citation>
    <scope>NUCLEOTIDE SEQUENCE [LARGE SCALE GENOMIC DNA]</scope>
    <source>
        <strain evidence="12">Lab_2022b</strain>
    </source>
</reference>
<evidence type="ECO:0000256" key="2">
    <source>
        <dbReference type="ARBA" id="ARBA00022679"/>
    </source>
</evidence>
<dbReference type="InterPro" id="IPR000719">
    <property type="entry name" value="Prot_kinase_dom"/>
</dbReference>
<dbReference type="InterPro" id="IPR011009">
    <property type="entry name" value="Kinase-like_dom_sf"/>
</dbReference>
<keyword evidence="5 8" id="KW-0067">ATP-binding</keyword>
<evidence type="ECO:0000256" key="4">
    <source>
        <dbReference type="ARBA" id="ARBA00022777"/>
    </source>
</evidence>
<dbReference type="EMBL" id="JAPXFL010000012">
    <property type="protein sequence ID" value="KAK9498924.1"/>
    <property type="molecule type" value="Genomic_DNA"/>
</dbReference>
<dbReference type="PROSITE" id="PS50011">
    <property type="entry name" value="PROTEIN_KINASE_DOM"/>
    <property type="match status" value="1"/>
</dbReference>
<accession>A0AAW1CRP5</accession>
<dbReference type="Proteomes" id="UP001461498">
    <property type="component" value="Unassembled WGS sequence"/>
</dbReference>
<keyword evidence="4" id="KW-0418">Kinase</keyword>
<dbReference type="InterPro" id="IPR017441">
    <property type="entry name" value="Protein_kinase_ATP_BS"/>
</dbReference>
<feature type="domain" description="Protein kinase" evidence="11">
    <location>
        <begin position="50"/>
        <end position="304"/>
    </location>
</feature>
<evidence type="ECO:0000256" key="1">
    <source>
        <dbReference type="ARBA" id="ARBA00022527"/>
    </source>
</evidence>
<dbReference type="InterPro" id="IPR030616">
    <property type="entry name" value="Aur-like"/>
</dbReference>
<comment type="catalytic activity">
    <reaction evidence="6">
        <text>L-threonyl-[protein] + ATP = O-phospho-L-threonyl-[protein] + ADP + H(+)</text>
        <dbReference type="Rhea" id="RHEA:46608"/>
        <dbReference type="Rhea" id="RHEA-COMP:11060"/>
        <dbReference type="Rhea" id="RHEA-COMP:11605"/>
        <dbReference type="ChEBI" id="CHEBI:15378"/>
        <dbReference type="ChEBI" id="CHEBI:30013"/>
        <dbReference type="ChEBI" id="CHEBI:30616"/>
        <dbReference type="ChEBI" id="CHEBI:61977"/>
        <dbReference type="ChEBI" id="CHEBI:456216"/>
        <dbReference type="EC" id="2.7.11.1"/>
    </reaction>
</comment>
<comment type="catalytic activity">
    <reaction evidence="7">
        <text>L-seryl-[protein] + ATP = O-phospho-L-seryl-[protein] + ADP + H(+)</text>
        <dbReference type="Rhea" id="RHEA:17989"/>
        <dbReference type="Rhea" id="RHEA-COMP:9863"/>
        <dbReference type="Rhea" id="RHEA-COMP:11604"/>
        <dbReference type="ChEBI" id="CHEBI:15378"/>
        <dbReference type="ChEBI" id="CHEBI:29999"/>
        <dbReference type="ChEBI" id="CHEBI:30616"/>
        <dbReference type="ChEBI" id="CHEBI:83421"/>
        <dbReference type="ChEBI" id="CHEBI:456216"/>
        <dbReference type="EC" id="2.7.11.1"/>
    </reaction>
</comment>
<comment type="caution">
    <text evidence="12">The sequence shown here is derived from an EMBL/GenBank/DDBJ whole genome shotgun (WGS) entry which is preliminary data.</text>
</comment>
<keyword evidence="1" id="KW-0723">Serine/threonine-protein kinase</keyword>
<evidence type="ECO:0000256" key="3">
    <source>
        <dbReference type="ARBA" id="ARBA00022741"/>
    </source>
</evidence>
<dbReference type="SUPFAM" id="SSF56112">
    <property type="entry name" value="Protein kinase-like (PK-like)"/>
    <property type="match status" value="1"/>
</dbReference>
<feature type="binding site" evidence="8 10">
    <location>
        <position position="79"/>
    </location>
    <ligand>
        <name>ATP</name>
        <dbReference type="ChEBI" id="CHEBI:30616"/>
    </ligand>
</feature>
<evidence type="ECO:0000256" key="6">
    <source>
        <dbReference type="ARBA" id="ARBA00047899"/>
    </source>
</evidence>
<keyword evidence="2" id="KW-0808">Transferase</keyword>
<protein>
    <recommendedName>
        <fullName evidence="11">Protein kinase domain-containing protein</fullName>
    </recommendedName>
</protein>
<feature type="binding site" evidence="8">
    <location>
        <begin position="179"/>
        <end position="180"/>
    </location>
    <ligand>
        <name>ATP</name>
        <dbReference type="ChEBI" id="CHEBI:30616"/>
    </ligand>
</feature>
<dbReference type="AlphaFoldDB" id="A0AAW1CRP5"/>
<dbReference type="FunFam" id="3.30.200.20:FF:000042">
    <property type="entry name" value="Aurora kinase A"/>
    <property type="match status" value="1"/>
</dbReference>
<organism evidence="12 13">
    <name type="scientific">Rhynocoris fuscipes</name>
    <dbReference type="NCBI Taxonomy" id="488301"/>
    <lineage>
        <taxon>Eukaryota</taxon>
        <taxon>Metazoa</taxon>
        <taxon>Ecdysozoa</taxon>
        <taxon>Arthropoda</taxon>
        <taxon>Hexapoda</taxon>
        <taxon>Insecta</taxon>
        <taxon>Pterygota</taxon>
        <taxon>Neoptera</taxon>
        <taxon>Paraneoptera</taxon>
        <taxon>Hemiptera</taxon>
        <taxon>Heteroptera</taxon>
        <taxon>Panheteroptera</taxon>
        <taxon>Cimicomorpha</taxon>
        <taxon>Reduviidae</taxon>
        <taxon>Harpactorinae</taxon>
        <taxon>Harpactorini</taxon>
        <taxon>Rhynocoris</taxon>
    </lineage>
</organism>